<organism evidence="2">
    <name type="scientific">Trypanosoma congolense (strain IL3000)</name>
    <dbReference type="NCBI Taxonomy" id="1068625"/>
    <lineage>
        <taxon>Eukaryota</taxon>
        <taxon>Discoba</taxon>
        <taxon>Euglenozoa</taxon>
        <taxon>Kinetoplastea</taxon>
        <taxon>Metakinetoplastina</taxon>
        <taxon>Trypanosomatida</taxon>
        <taxon>Trypanosomatidae</taxon>
        <taxon>Trypanosoma</taxon>
        <taxon>Nannomonas</taxon>
    </lineage>
</organism>
<accession>G0UR70</accession>
<gene>
    <name evidence="2" type="ORF">TCIL3000_8_900</name>
</gene>
<feature type="compositionally biased region" description="Basic and acidic residues" evidence="1">
    <location>
        <begin position="34"/>
        <end position="44"/>
    </location>
</feature>
<protein>
    <submittedName>
        <fullName evidence="2">Uncharacterized protein</fullName>
    </submittedName>
</protein>
<feature type="compositionally biased region" description="Basic residues" evidence="1">
    <location>
        <begin position="22"/>
        <end position="33"/>
    </location>
</feature>
<dbReference type="EMBL" id="HE575321">
    <property type="protein sequence ID" value="CCC91881.1"/>
    <property type="molecule type" value="Genomic_DNA"/>
</dbReference>
<reference evidence="2" key="1">
    <citation type="journal article" date="2012" name="Proc. Natl. Acad. Sci. U.S.A.">
        <title>Antigenic diversity is generated by distinct evolutionary mechanisms in African trypanosome species.</title>
        <authorList>
            <person name="Jackson A.P."/>
            <person name="Berry A."/>
            <person name="Aslett M."/>
            <person name="Allison H.C."/>
            <person name="Burton P."/>
            <person name="Vavrova-Anderson J."/>
            <person name="Brown R."/>
            <person name="Browne H."/>
            <person name="Corton N."/>
            <person name="Hauser H."/>
            <person name="Gamble J."/>
            <person name="Gilderthorp R."/>
            <person name="Marcello L."/>
            <person name="McQuillan J."/>
            <person name="Otto T.D."/>
            <person name="Quail M.A."/>
            <person name="Sanders M.J."/>
            <person name="van Tonder A."/>
            <person name="Ginger M.L."/>
            <person name="Field M.C."/>
            <person name="Barry J.D."/>
            <person name="Hertz-Fowler C."/>
            <person name="Berriman M."/>
        </authorList>
    </citation>
    <scope>NUCLEOTIDE SEQUENCE</scope>
    <source>
        <strain evidence="2">IL3000</strain>
    </source>
</reference>
<dbReference type="AlphaFoldDB" id="G0UR70"/>
<evidence type="ECO:0000313" key="2">
    <source>
        <dbReference type="EMBL" id="CCC91881.1"/>
    </source>
</evidence>
<proteinExistence type="predicted"/>
<sequence length="116" mass="13395">MCPEDKRNNIYNEQGCVIPRNEKRRVGKGKRKKENNQEGNKESNDDNIWSGLDKPAVAELPPSSNAIRTGRNMKAGKTRGIYETPPTRDARNTFKWAFHDASRCRYAMTQRPIEMR</sequence>
<evidence type="ECO:0000256" key="1">
    <source>
        <dbReference type="SAM" id="MobiDB-lite"/>
    </source>
</evidence>
<feature type="region of interest" description="Disordered" evidence="1">
    <location>
        <begin position="1"/>
        <end position="88"/>
    </location>
</feature>
<name>G0UR70_TRYCI</name>